<dbReference type="OMA" id="FAYYIYI"/>
<dbReference type="FunCoup" id="A0A7M7THF5">
    <property type="interactions" value="86"/>
</dbReference>
<dbReference type="GeneID" id="592983"/>
<dbReference type="SUPFAM" id="SSF53474">
    <property type="entry name" value="alpha/beta-Hydrolases"/>
    <property type="match status" value="1"/>
</dbReference>
<dbReference type="KEGG" id="spu:592983"/>
<dbReference type="OrthoDB" id="408631at2759"/>
<dbReference type="Gene3D" id="3.40.50.1820">
    <property type="entry name" value="alpha/beta hydrolase"/>
    <property type="match status" value="1"/>
</dbReference>
<dbReference type="GO" id="GO:0052689">
    <property type="term" value="F:carboxylic ester hydrolase activity"/>
    <property type="evidence" value="ECO:0007669"/>
    <property type="project" value="InterPro"/>
</dbReference>
<evidence type="ECO:0000313" key="7">
    <source>
        <dbReference type="Proteomes" id="UP000007110"/>
    </source>
</evidence>
<feature type="active site" evidence="3">
    <location>
        <position position="392"/>
    </location>
</feature>
<dbReference type="InterPro" id="IPR017157">
    <property type="entry name" value="Arylacetamide_deacetylase"/>
</dbReference>
<dbReference type="PANTHER" id="PTHR48081">
    <property type="entry name" value="AB HYDROLASE SUPERFAMILY PROTEIN C4A8.06C"/>
    <property type="match status" value="1"/>
</dbReference>
<organism evidence="6 7">
    <name type="scientific">Strongylocentrotus purpuratus</name>
    <name type="common">Purple sea urchin</name>
    <dbReference type="NCBI Taxonomy" id="7668"/>
    <lineage>
        <taxon>Eukaryota</taxon>
        <taxon>Metazoa</taxon>
        <taxon>Echinodermata</taxon>
        <taxon>Eleutherozoa</taxon>
        <taxon>Echinozoa</taxon>
        <taxon>Echinoidea</taxon>
        <taxon>Euechinoidea</taxon>
        <taxon>Echinacea</taxon>
        <taxon>Camarodonta</taxon>
        <taxon>Echinidea</taxon>
        <taxon>Strongylocentrotidae</taxon>
        <taxon>Strongylocentrotus</taxon>
    </lineage>
</organism>
<evidence type="ECO:0000256" key="1">
    <source>
        <dbReference type="ARBA" id="ARBA00010515"/>
    </source>
</evidence>
<keyword evidence="7" id="KW-1185">Reference proteome</keyword>
<name>A0A7M7THF5_STRPU</name>
<dbReference type="PANTHER" id="PTHR48081:SF32">
    <property type="entry name" value="ALPHA_BETA HYDROLASE FOLD-3 DOMAIN-CONTAINING PROTEIN"/>
    <property type="match status" value="1"/>
</dbReference>
<proteinExistence type="inferred from homology"/>
<protein>
    <recommendedName>
        <fullName evidence="5">Alpha/beta hydrolase fold-3 domain-containing protein</fullName>
    </recommendedName>
</protein>
<dbReference type="InParanoid" id="A0A7M7THF5"/>
<feature type="active site" evidence="3">
    <location>
        <position position="199"/>
    </location>
</feature>
<sequence>MEALGSVLFVLVATLGLLAAYLLYEPVPDGITEPTKYRSFRAISRFMKLLISISHLAHRDEPFASYYVKCLRYFFDKGAPKPPAEVEGSSIRSRVIDLGGVKARLYEPIKRSGSDLMPAFIYIHGGGMCIGSADAYDGLTRSLAEELDTVVVSIDYRLAPEHPFPIGHEDCVAATRYFMQHAENDYHVDQRRIGVGGDSAGGHLSASVANDIHDDPSLPDLKLQVLIYPSMQKIDLNTPSYQKYTADFGGSGILPLHLGISFSNLASVGKIDQEFMKNAAKNNHTSSEFKKTSLEYKYVDHNQIPAEFRDPRYYKTRNDPQTGDAALWERISHILLDARSAPLMRHDLTGVPPAYVITCGFDSLRDDGIFYKNRLEEAGVAVTWSHYEGAFHGILWLSNAVRFTLGENMRKDIVAYFKENI</sequence>
<feature type="active site" evidence="3">
    <location>
        <position position="362"/>
    </location>
</feature>
<dbReference type="EnsemblMetazoa" id="XM_792481">
    <property type="protein sequence ID" value="XP_797574"/>
    <property type="gene ID" value="LOC592983"/>
</dbReference>
<comment type="similarity">
    <text evidence="1">Belongs to the 'GDXG' lipolytic enzyme family.</text>
</comment>
<dbReference type="InterPro" id="IPR029058">
    <property type="entry name" value="AB_hydrolase_fold"/>
</dbReference>
<dbReference type="InterPro" id="IPR050300">
    <property type="entry name" value="GDXG_lipolytic_enzyme"/>
</dbReference>
<keyword evidence="2" id="KW-0378">Hydrolase</keyword>
<dbReference type="RefSeq" id="XP_797574.3">
    <property type="nucleotide sequence ID" value="XM_792481.4"/>
</dbReference>
<evidence type="ECO:0000256" key="4">
    <source>
        <dbReference type="SAM" id="SignalP"/>
    </source>
</evidence>
<evidence type="ECO:0000256" key="3">
    <source>
        <dbReference type="PIRSR" id="PIRSR037251-1"/>
    </source>
</evidence>
<dbReference type="GO" id="GO:0016020">
    <property type="term" value="C:membrane"/>
    <property type="evidence" value="ECO:0007669"/>
    <property type="project" value="InterPro"/>
</dbReference>
<evidence type="ECO:0000256" key="2">
    <source>
        <dbReference type="ARBA" id="ARBA00022801"/>
    </source>
</evidence>
<keyword evidence="4" id="KW-0732">Signal</keyword>
<dbReference type="PIRSF" id="PIRSF037251">
    <property type="entry name" value="Arylacetamide_deacetylase"/>
    <property type="match status" value="1"/>
</dbReference>
<feature type="domain" description="Alpha/beta hydrolase fold-3" evidence="5">
    <location>
        <begin position="336"/>
        <end position="394"/>
    </location>
</feature>
<feature type="domain" description="Alpha/beta hydrolase fold-3" evidence="5">
    <location>
        <begin position="121"/>
        <end position="244"/>
    </location>
</feature>
<dbReference type="Proteomes" id="UP000007110">
    <property type="component" value="Unassembled WGS sequence"/>
</dbReference>
<reference evidence="6" key="2">
    <citation type="submission" date="2021-01" db="UniProtKB">
        <authorList>
            <consortium name="EnsemblMetazoa"/>
        </authorList>
    </citation>
    <scope>IDENTIFICATION</scope>
</reference>
<feature type="chain" id="PRO_5029656931" description="Alpha/beta hydrolase fold-3 domain-containing protein" evidence="4">
    <location>
        <begin position="21"/>
        <end position="421"/>
    </location>
</feature>
<dbReference type="AlphaFoldDB" id="A0A7M7THF5"/>
<reference evidence="7" key="1">
    <citation type="submission" date="2015-02" db="EMBL/GenBank/DDBJ databases">
        <title>Genome sequencing for Strongylocentrotus purpuratus.</title>
        <authorList>
            <person name="Murali S."/>
            <person name="Liu Y."/>
            <person name="Vee V."/>
            <person name="English A."/>
            <person name="Wang M."/>
            <person name="Skinner E."/>
            <person name="Han Y."/>
            <person name="Muzny D.M."/>
            <person name="Worley K.C."/>
            <person name="Gibbs R.A."/>
        </authorList>
    </citation>
    <scope>NUCLEOTIDE SEQUENCE</scope>
</reference>
<evidence type="ECO:0000259" key="5">
    <source>
        <dbReference type="Pfam" id="PF07859"/>
    </source>
</evidence>
<accession>A0A7M7THF5</accession>
<feature type="signal peptide" evidence="4">
    <location>
        <begin position="1"/>
        <end position="20"/>
    </location>
</feature>
<dbReference type="InterPro" id="IPR013094">
    <property type="entry name" value="AB_hydrolase_3"/>
</dbReference>
<evidence type="ECO:0000313" key="6">
    <source>
        <dbReference type="EnsemblMetazoa" id="XP_797574"/>
    </source>
</evidence>
<dbReference type="Pfam" id="PF07859">
    <property type="entry name" value="Abhydrolase_3"/>
    <property type="match status" value="2"/>
</dbReference>